<dbReference type="Proteomes" id="UP000315017">
    <property type="component" value="Chromosome"/>
</dbReference>
<evidence type="ECO:0000256" key="12">
    <source>
        <dbReference type="SAM" id="Phobius"/>
    </source>
</evidence>
<evidence type="ECO:0000313" key="14">
    <source>
        <dbReference type="Proteomes" id="UP000315017"/>
    </source>
</evidence>
<feature type="transmembrane region" description="Helical" evidence="12">
    <location>
        <begin position="199"/>
        <end position="218"/>
    </location>
</feature>
<feature type="transmembrane region" description="Helical" evidence="12">
    <location>
        <begin position="122"/>
        <end position="145"/>
    </location>
</feature>
<dbReference type="AlphaFoldDB" id="A0A517YHG9"/>
<comment type="subcellular location">
    <subcellularLocation>
        <location evidence="2">Endomembrane system</location>
        <topology evidence="2">Multi-pass membrane protein</topology>
    </subcellularLocation>
</comment>
<dbReference type="Gene3D" id="1.20.120.1630">
    <property type="match status" value="1"/>
</dbReference>
<dbReference type="GO" id="GO:0032259">
    <property type="term" value="P:methylation"/>
    <property type="evidence" value="ECO:0007669"/>
    <property type="project" value="UniProtKB-KW"/>
</dbReference>
<reference evidence="13 14" key="1">
    <citation type="submission" date="2019-02" db="EMBL/GenBank/DDBJ databases">
        <title>Deep-cultivation of Planctomycetes and their phenomic and genomic characterization uncovers novel biology.</title>
        <authorList>
            <person name="Wiegand S."/>
            <person name="Jogler M."/>
            <person name="Boedeker C."/>
            <person name="Pinto D."/>
            <person name="Vollmers J."/>
            <person name="Rivas-Marin E."/>
            <person name="Kohn T."/>
            <person name="Peeters S.H."/>
            <person name="Heuer A."/>
            <person name="Rast P."/>
            <person name="Oberbeckmann S."/>
            <person name="Bunk B."/>
            <person name="Jeske O."/>
            <person name="Meyerdierks A."/>
            <person name="Storesund J.E."/>
            <person name="Kallscheuer N."/>
            <person name="Luecker S."/>
            <person name="Lage O.M."/>
            <person name="Pohl T."/>
            <person name="Merkel B.J."/>
            <person name="Hornburger P."/>
            <person name="Mueller R.-W."/>
            <person name="Bruemmer F."/>
            <person name="Labrenz M."/>
            <person name="Spormann A.M."/>
            <person name="Op den Camp H."/>
            <person name="Overmann J."/>
            <person name="Amann R."/>
            <person name="Jetten M.S.M."/>
            <person name="Mascher T."/>
            <person name="Medema M.H."/>
            <person name="Devos D.P."/>
            <person name="Kaster A.-K."/>
            <person name="Ovreas L."/>
            <person name="Rohde M."/>
            <person name="Galperin M.Y."/>
            <person name="Jogler C."/>
        </authorList>
    </citation>
    <scope>NUCLEOTIDE SEQUENCE [LARGE SCALE GENOMIC DNA]</scope>
    <source>
        <strain evidence="13 14">ETA_A8</strain>
    </source>
</reference>
<evidence type="ECO:0000256" key="7">
    <source>
        <dbReference type="ARBA" id="ARBA00022691"/>
    </source>
</evidence>
<dbReference type="GO" id="GO:0012505">
    <property type="term" value="C:endomembrane system"/>
    <property type="evidence" value="ECO:0007669"/>
    <property type="project" value="UniProtKB-SubCell"/>
</dbReference>
<feature type="transmembrane region" description="Helical" evidence="12">
    <location>
        <begin position="157"/>
        <end position="179"/>
    </location>
</feature>
<dbReference type="RefSeq" id="WP_145093836.1">
    <property type="nucleotide sequence ID" value="NZ_CP036274.1"/>
</dbReference>
<keyword evidence="8 12" id="KW-0812">Transmembrane</keyword>
<evidence type="ECO:0000256" key="1">
    <source>
        <dbReference type="ARBA" id="ARBA00002096"/>
    </source>
</evidence>
<proteinExistence type="inferred from homology"/>
<evidence type="ECO:0000256" key="9">
    <source>
        <dbReference type="ARBA" id="ARBA00022989"/>
    </source>
</evidence>
<keyword evidence="9 12" id="KW-1133">Transmembrane helix</keyword>
<dbReference type="KEGG" id="aagg:ETAA8_47830"/>
<dbReference type="NCBIfam" id="NF045656">
    <property type="entry name" value="MeththiolMtaseMddA"/>
    <property type="match status" value="1"/>
</dbReference>
<evidence type="ECO:0000256" key="2">
    <source>
        <dbReference type="ARBA" id="ARBA00004127"/>
    </source>
</evidence>
<feature type="transmembrane region" description="Helical" evidence="12">
    <location>
        <begin position="49"/>
        <end position="72"/>
    </location>
</feature>
<dbReference type="EMBL" id="CP036274">
    <property type="protein sequence ID" value="QDU29668.1"/>
    <property type="molecule type" value="Genomic_DNA"/>
</dbReference>
<keyword evidence="14" id="KW-1185">Reference proteome</keyword>
<sequence>MSRYAALIYGLACYALFGVVSIWALAFLGNFLPADSAFGSSIDSPARGWWPAALAVNALLLTMFAVQHSVMARPWFKRRWTKLIPEPVERSTYVLFSCIALGLVVWLWQPIGGIVWQVNSPALRAAIYALYFAGWLTIVASSFFINHFDLFGLRQVWLYYQGLPYTHLPFATPGPYRFIRHPLYVGWLLTFWAAPTMTYSHLFFALGTTAYIFIAVIFEERDLIAHFGERYAEYRRSTPMLVPALRTNSSRTEKAVTE</sequence>
<dbReference type="GO" id="GO:0008168">
    <property type="term" value="F:methyltransferase activity"/>
    <property type="evidence" value="ECO:0007669"/>
    <property type="project" value="UniProtKB-KW"/>
</dbReference>
<name>A0A517YHG9_9BACT</name>
<keyword evidence="7" id="KW-0949">S-adenosyl-L-methionine</keyword>
<organism evidence="13 14">
    <name type="scientific">Anatilimnocola aggregata</name>
    <dbReference type="NCBI Taxonomy" id="2528021"/>
    <lineage>
        <taxon>Bacteria</taxon>
        <taxon>Pseudomonadati</taxon>
        <taxon>Planctomycetota</taxon>
        <taxon>Planctomycetia</taxon>
        <taxon>Pirellulales</taxon>
        <taxon>Pirellulaceae</taxon>
        <taxon>Anatilimnocola</taxon>
    </lineage>
</organism>
<evidence type="ECO:0000256" key="10">
    <source>
        <dbReference type="ARBA" id="ARBA00023136"/>
    </source>
</evidence>
<dbReference type="InterPro" id="IPR033580">
    <property type="entry name" value="Nurim-like"/>
</dbReference>
<comment type="catalytic activity">
    <reaction evidence="11">
        <text>methanethiol + S-adenosyl-L-methionine = dimethyl sulfide + S-adenosyl-L-homocysteine + H(+)</text>
        <dbReference type="Rhea" id="RHEA:50428"/>
        <dbReference type="ChEBI" id="CHEBI:15378"/>
        <dbReference type="ChEBI" id="CHEBI:16007"/>
        <dbReference type="ChEBI" id="CHEBI:17437"/>
        <dbReference type="ChEBI" id="CHEBI:57856"/>
        <dbReference type="ChEBI" id="CHEBI:59789"/>
        <dbReference type="EC" id="2.1.1.334"/>
    </reaction>
</comment>
<dbReference type="PANTHER" id="PTHR31040">
    <property type="entry name" value="NURIM"/>
    <property type="match status" value="1"/>
</dbReference>
<evidence type="ECO:0000256" key="6">
    <source>
        <dbReference type="ARBA" id="ARBA00022679"/>
    </source>
</evidence>
<evidence type="ECO:0000313" key="13">
    <source>
        <dbReference type="EMBL" id="QDU29668.1"/>
    </source>
</evidence>
<gene>
    <name evidence="13" type="ORF">ETAA8_47830</name>
</gene>
<evidence type="ECO:0000256" key="8">
    <source>
        <dbReference type="ARBA" id="ARBA00022692"/>
    </source>
</evidence>
<dbReference type="PANTHER" id="PTHR31040:SF1">
    <property type="entry name" value="NURIM"/>
    <property type="match status" value="1"/>
</dbReference>
<evidence type="ECO:0000256" key="3">
    <source>
        <dbReference type="ARBA" id="ARBA00010631"/>
    </source>
</evidence>
<evidence type="ECO:0000256" key="11">
    <source>
        <dbReference type="ARBA" id="ARBA00048134"/>
    </source>
</evidence>
<feature type="transmembrane region" description="Helical" evidence="12">
    <location>
        <begin position="93"/>
        <end position="116"/>
    </location>
</feature>
<evidence type="ECO:0000256" key="5">
    <source>
        <dbReference type="ARBA" id="ARBA00022603"/>
    </source>
</evidence>
<protein>
    <recommendedName>
        <fullName evidence="4">methanethiol S-methyltransferase</fullName>
        <ecNumber evidence="4">2.1.1.334</ecNumber>
    </recommendedName>
</protein>
<comment type="similarity">
    <text evidence="3">Belongs to the nurim family.</text>
</comment>
<evidence type="ECO:0000256" key="4">
    <source>
        <dbReference type="ARBA" id="ARBA00012149"/>
    </source>
</evidence>
<keyword evidence="6" id="KW-0808">Transferase</keyword>
<dbReference type="InterPro" id="IPR054700">
    <property type="entry name" value="MddA"/>
</dbReference>
<keyword evidence="10 12" id="KW-0472">Membrane</keyword>
<dbReference type="InterPro" id="IPR007318">
    <property type="entry name" value="Phopholipid_MeTrfase"/>
</dbReference>
<feature type="transmembrane region" description="Helical" evidence="12">
    <location>
        <begin position="7"/>
        <end position="29"/>
    </location>
</feature>
<dbReference type="EC" id="2.1.1.334" evidence="4"/>
<accession>A0A517YHG9</accession>
<dbReference type="OrthoDB" id="9789029at2"/>
<comment type="function">
    <text evidence="1">Catalyzes the methylation of methanethiol (MeSH) to yield dimethylsulphide (DMS).</text>
</comment>
<keyword evidence="5" id="KW-0489">Methyltransferase</keyword>
<dbReference type="Pfam" id="PF04191">
    <property type="entry name" value="PEMT"/>
    <property type="match status" value="1"/>
</dbReference>